<organism evidence="7 8">
    <name type="scientific">Heliocybe sulcata</name>
    <dbReference type="NCBI Taxonomy" id="5364"/>
    <lineage>
        <taxon>Eukaryota</taxon>
        <taxon>Fungi</taxon>
        <taxon>Dikarya</taxon>
        <taxon>Basidiomycota</taxon>
        <taxon>Agaricomycotina</taxon>
        <taxon>Agaricomycetes</taxon>
        <taxon>Gloeophyllales</taxon>
        <taxon>Gloeophyllaceae</taxon>
        <taxon>Heliocybe</taxon>
    </lineage>
</organism>
<evidence type="ECO:0000256" key="1">
    <source>
        <dbReference type="ARBA" id="ARBA00004191"/>
    </source>
</evidence>
<dbReference type="GO" id="GO:0005199">
    <property type="term" value="F:structural constituent of cell wall"/>
    <property type="evidence" value="ECO:0007669"/>
    <property type="project" value="InterPro"/>
</dbReference>
<keyword evidence="4 6" id="KW-0964">Secreted</keyword>
<dbReference type="AlphaFoldDB" id="A0A5C3ML67"/>
<reference evidence="7 8" key="1">
    <citation type="journal article" date="2019" name="Nat. Ecol. Evol.">
        <title>Megaphylogeny resolves global patterns of mushroom evolution.</title>
        <authorList>
            <person name="Varga T."/>
            <person name="Krizsan K."/>
            <person name="Foldi C."/>
            <person name="Dima B."/>
            <person name="Sanchez-Garcia M."/>
            <person name="Sanchez-Ramirez S."/>
            <person name="Szollosi G.J."/>
            <person name="Szarkandi J.G."/>
            <person name="Papp V."/>
            <person name="Albert L."/>
            <person name="Andreopoulos W."/>
            <person name="Angelini C."/>
            <person name="Antonin V."/>
            <person name="Barry K.W."/>
            <person name="Bougher N.L."/>
            <person name="Buchanan P."/>
            <person name="Buyck B."/>
            <person name="Bense V."/>
            <person name="Catcheside P."/>
            <person name="Chovatia M."/>
            <person name="Cooper J."/>
            <person name="Damon W."/>
            <person name="Desjardin D."/>
            <person name="Finy P."/>
            <person name="Geml J."/>
            <person name="Haridas S."/>
            <person name="Hughes K."/>
            <person name="Justo A."/>
            <person name="Karasinski D."/>
            <person name="Kautmanova I."/>
            <person name="Kiss B."/>
            <person name="Kocsube S."/>
            <person name="Kotiranta H."/>
            <person name="LaButti K.M."/>
            <person name="Lechner B.E."/>
            <person name="Liimatainen K."/>
            <person name="Lipzen A."/>
            <person name="Lukacs Z."/>
            <person name="Mihaltcheva S."/>
            <person name="Morgado L.N."/>
            <person name="Niskanen T."/>
            <person name="Noordeloos M.E."/>
            <person name="Ohm R.A."/>
            <person name="Ortiz-Santana B."/>
            <person name="Ovrebo C."/>
            <person name="Racz N."/>
            <person name="Riley R."/>
            <person name="Savchenko A."/>
            <person name="Shiryaev A."/>
            <person name="Soop K."/>
            <person name="Spirin V."/>
            <person name="Szebenyi C."/>
            <person name="Tomsovsky M."/>
            <person name="Tulloss R.E."/>
            <person name="Uehling J."/>
            <person name="Grigoriev I.V."/>
            <person name="Vagvolgyi C."/>
            <person name="Papp T."/>
            <person name="Martin F.M."/>
            <person name="Miettinen O."/>
            <person name="Hibbett D.S."/>
            <person name="Nagy L.G."/>
        </authorList>
    </citation>
    <scope>NUCLEOTIDE SEQUENCE [LARGE SCALE GENOMIC DNA]</scope>
    <source>
        <strain evidence="7 8">OMC1185</strain>
    </source>
</reference>
<name>A0A5C3ML67_9AGAM</name>
<evidence type="ECO:0000256" key="4">
    <source>
        <dbReference type="ARBA" id="ARBA00022525"/>
    </source>
</evidence>
<evidence type="ECO:0000256" key="5">
    <source>
        <dbReference type="ARBA" id="ARBA00023157"/>
    </source>
</evidence>
<dbReference type="OrthoDB" id="4225815at2759"/>
<feature type="chain" id="PRO_5023153867" description="Hydrophobin" evidence="6">
    <location>
        <begin position="20"/>
        <end position="110"/>
    </location>
</feature>
<dbReference type="Proteomes" id="UP000305948">
    <property type="component" value="Unassembled WGS sequence"/>
</dbReference>
<gene>
    <name evidence="7" type="ORF">OE88DRAFT_1638844</name>
</gene>
<sequence length="110" mass="10631">MFSKLSFAVVGALAILAAATPTPNEPASQCATGNLQCCQSAQDASDPAVATLLGSLGIPVQGLTGLVGLTCSAISVVGVGSGDSCTETPVCCSDNAFAGVVSLGCVPVDL</sequence>
<keyword evidence="5 6" id="KW-1015">Disulfide bond</keyword>
<accession>A0A5C3ML67</accession>
<dbReference type="GO" id="GO:0009277">
    <property type="term" value="C:fungal-type cell wall"/>
    <property type="evidence" value="ECO:0007669"/>
    <property type="project" value="InterPro"/>
</dbReference>
<dbReference type="Pfam" id="PF01185">
    <property type="entry name" value="Hydrophobin"/>
    <property type="match status" value="1"/>
</dbReference>
<dbReference type="EMBL" id="ML213533">
    <property type="protein sequence ID" value="TFK46054.1"/>
    <property type="molecule type" value="Genomic_DNA"/>
</dbReference>
<proteinExistence type="inferred from homology"/>
<evidence type="ECO:0000313" key="8">
    <source>
        <dbReference type="Proteomes" id="UP000305948"/>
    </source>
</evidence>
<keyword evidence="3 6" id="KW-0134">Cell wall</keyword>
<evidence type="ECO:0000256" key="2">
    <source>
        <dbReference type="ARBA" id="ARBA00010446"/>
    </source>
</evidence>
<protein>
    <recommendedName>
        <fullName evidence="6">Hydrophobin</fullName>
    </recommendedName>
</protein>
<dbReference type="CDD" id="cd23507">
    <property type="entry name" value="hydrophobin_I"/>
    <property type="match status" value="1"/>
</dbReference>
<dbReference type="InterPro" id="IPR001338">
    <property type="entry name" value="Class_I_Hydrophobin"/>
</dbReference>
<keyword evidence="6" id="KW-0732">Signal</keyword>
<comment type="similarity">
    <text evidence="2 6">Belongs to the fungal hydrophobin family.</text>
</comment>
<evidence type="ECO:0000313" key="7">
    <source>
        <dbReference type="EMBL" id="TFK46054.1"/>
    </source>
</evidence>
<dbReference type="STRING" id="5364.A0A5C3ML67"/>
<comment type="subcellular location">
    <subcellularLocation>
        <location evidence="1 6">Secreted</location>
        <location evidence="1 6">Cell wall</location>
    </subcellularLocation>
</comment>
<keyword evidence="8" id="KW-1185">Reference proteome</keyword>
<feature type="signal peptide" evidence="6">
    <location>
        <begin position="1"/>
        <end position="19"/>
    </location>
</feature>
<dbReference type="SMART" id="SM00075">
    <property type="entry name" value="HYDRO"/>
    <property type="match status" value="1"/>
</dbReference>
<evidence type="ECO:0000256" key="6">
    <source>
        <dbReference type="RuleBase" id="RU365009"/>
    </source>
</evidence>
<evidence type="ECO:0000256" key="3">
    <source>
        <dbReference type="ARBA" id="ARBA00022512"/>
    </source>
</evidence>